<name>A0A177NSV0_9GAMM</name>
<sequence>MAEKKTYLNVPFAQKDAAKALGARWDASIKKWYVPTGKDIGLFTQWQPDAGQLNSTLSTEITVSNTANSGTFTHPTINDFTAYCGQEPPWD</sequence>
<keyword evidence="3" id="KW-1185">Reference proteome</keyword>
<dbReference type="RefSeq" id="WP_066977088.1">
    <property type="nucleotide sequence ID" value="NZ_LUUI01000024.1"/>
</dbReference>
<dbReference type="OrthoDB" id="9792687at2"/>
<evidence type="ECO:0000313" key="3">
    <source>
        <dbReference type="Proteomes" id="UP000078476"/>
    </source>
</evidence>
<dbReference type="STRING" id="980561.A1359_19970"/>
<organism evidence="2 3">
    <name type="scientific">Methylomonas lenta</name>
    <dbReference type="NCBI Taxonomy" id="980561"/>
    <lineage>
        <taxon>Bacteria</taxon>
        <taxon>Pseudomonadati</taxon>
        <taxon>Pseudomonadota</taxon>
        <taxon>Gammaproteobacteria</taxon>
        <taxon>Methylococcales</taxon>
        <taxon>Methylococcaceae</taxon>
        <taxon>Methylomonas</taxon>
    </lineage>
</organism>
<gene>
    <name evidence="2" type="ORF">A1359_19970</name>
</gene>
<comment type="caution">
    <text evidence="2">The sequence shown here is derived from an EMBL/GenBank/DDBJ whole genome shotgun (WGS) entry which is preliminary data.</text>
</comment>
<feature type="domain" description="DUF5710" evidence="1">
    <location>
        <begin position="5"/>
        <end position="48"/>
    </location>
</feature>
<evidence type="ECO:0000313" key="2">
    <source>
        <dbReference type="EMBL" id="OAI20981.1"/>
    </source>
</evidence>
<accession>A0A177NSV0</accession>
<reference evidence="2 3" key="1">
    <citation type="submission" date="2016-03" db="EMBL/GenBank/DDBJ databases">
        <authorList>
            <person name="Ploux O."/>
        </authorList>
    </citation>
    <scope>NUCLEOTIDE SEQUENCE [LARGE SCALE GENOMIC DNA]</scope>
    <source>
        <strain evidence="2 3">R-45370</strain>
    </source>
</reference>
<protein>
    <recommendedName>
        <fullName evidence="1">DUF5710 domain-containing protein</fullName>
    </recommendedName>
</protein>
<dbReference type="EMBL" id="LUUI01000024">
    <property type="protein sequence ID" value="OAI20981.1"/>
    <property type="molecule type" value="Genomic_DNA"/>
</dbReference>
<dbReference type="Proteomes" id="UP000078476">
    <property type="component" value="Unassembled WGS sequence"/>
</dbReference>
<dbReference type="InterPro" id="IPR043764">
    <property type="entry name" value="DUF5710"/>
</dbReference>
<dbReference type="AlphaFoldDB" id="A0A177NSV0"/>
<proteinExistence type="predicted"/>
<dbReference type="Pfam" id="PF18974">
    <property type="entry name" value="DUF5710"/>
    <property type="match status" value="1"/>
</dbReference>
<evidence type="ECO:0000259" key="1">
    <source>
        <dbReference type="Pfam" id="PF18974"/>
    </source>
</evidence>